<dbReference type="InterPro" id="IPR039315">
    <property type="entry name" value="CheW"/>
</dbReference>
<reference evidence="6" key="1">
    <citation type="submission" date="2022-09" db="EMBL/GenBank/DDBJ databases">
        <title>Complete Genomes of Fervidibacillus albus and Fervidibacillus halotolerans isolated from tidal flat sediments.</title>
        <authorList>
            <person name="Kwon K.K."/>
            <person name="Yang S.-H."/>
            <person name="Park M.J."/>
            <person name="Oh H.-M."/>
        </authorList>
    </citation>
    <scope>NUCLEOTIDE SEQUENCE</scope>
    <source>
        <strain evidence="6">MEBiC13591</strain>
    </source>
</reference>
<name>A0A9E8LX67_9BACI</name>
<dbReference type="InterPro" id="IPR002545">
    <property type="entry name" value="CheW-lke_dom"/>
</dbReference>
<dbReference type="Gene3D" id="2.40.50.180">
    <property type="entry name" value="CheA-289, Domain 4"/>
    <property type="match status" value="1"/>
</dbReference>
<dbReference type="Pfam" id="PF01584">
    <property type="entry name" value="CheW"/>
    <property type="match status" value="1"/>
</dbReference>
<evidence type="ECO:0000256" key="4">
    <source>
        <dbReference type="ARBA" id="ARBA00022500"/>
    </source>
</evidence>
<evidence type="ECO:0000256" key="1">
    <source>
        <dbReference type="ARBA" id="ARBA00004496"/>
    </source>
</evidence>
<dbReference type="Proteomes" id="UP001164718">
    <property type="component" value="Chromosome"/>
</dbReference>
<protein>
    <recommendedName>
        <fullName evidence="2">Chemotaxis protein CheW</fullName>
    </recommendedName>
</protein>
<comment type="subcellular location">
    <subcellularLocation>
        <location evidence="1">Cytoplasm</location>
    </subcellularLocation>
</comment>
<accession>A0A9E8LX67</accession>
<evidence type="ECO:0000256" key="3">
    <source>
        <dbReference type="ARBA" id="ARBA00022490"/>
    </source>
</evidence>
<dbReference type="PANTHER" id="PTHR22617">
    <property type="entry name" value="CHEMOTAXIS SENSOR HISTIDINE KINASE-RELATED"/>
    <property type="match status" value="1"/>
</dbReference>
<dbReference type="Gene3D" id="2.30.30.40">
    <property type="entry name" value="SH3 Domains"/>
    <property type="match status" value="1"/>
</dbReference>
<dbReference type="SMART" id="SM00260">
    <property type="entry name" value="CheW"/>
    <property type="match status" value="1"/>
</dbReference>
<evidence type="ECO:0000313" key="6">
    <source>
        <dbReference type="EMBL" id="WAA10736.1"/>
    </source>
</evidence>
<proteinExistence type="predicted"/>
<dbReference type="InterPro" id="IPR036061">
    <property type="entry name" value="CheW-like_dom_sf"/>
</dbReference>
<sequence>MIDNTTEKLTKIVAFSINDKEYGVDVQNVVSIEKMMPITRVPNVPTYIKGVINLRGVIIPIIDLRSRFQIEEKPYDEHTRIIIMKVKDKRVGLIVDLANDVIQIDGEKLESQPEIIGVEKKQYIDGIMNIEDRLLIILNIEQIVNVQLSKRNEGGM</sequence>
<dbReference type="GO" id="GO:0007165">
    <property type="term" value="P:signal transduction"/>
    <property type="evidence" value="ECO:0007669"/>
    <property type="project" value="InterPro"/>
</dbReference>
<dbReference type="AlphaFoldDB" id="A0A9E8LX67"/>
<dbReference type="KEGG" id="faf:OE104_05305"/>
<dbReference type="GO" id="GO:0005829">
    <property type="term" value="C:cytosol"/>
    <property type="evidence" value="ECO:0007669"/>
    <property type="project" value="TreeGrafter"/>
</dbReference>
<dbReference type="EMBL" id="CP106878">
    <property type="protein sequence ID" value="WAA10736.1"/>
    <property type="molecule type" value="Genomic_DNA"/>
</dbReference>
<dbReference type="PROSITE" id="PS50851">
    <property type="entry name" value="CHEW"/>
    <property type="match status" value="1"/>
</dbReference>
<dbReference type="FunFam" id="2.40.50.180:FF:000002">
    <property type="entry name" value="Chemotaxis protein CheW"/>
    <property type="match status" value="1"/>
</dbReference>
<keyword evidence="3" id="KW-0963">Cytoplasm</keyword>
<keyword evidence="4" id="KW-0145">Chemotaxis</keyword>
<organism evidence="6 7">
    <name type="scientific">Fervidibacillus albus</name>
    <dbReference type="NCBI Taxonomy" id="2980026"/>
    <lineage>
        <taxon>Bacteria</taxon>
        <taxon>Bacillati</taxon>
        <taxon>Bacillota</taxon>
        <taxon>Bacilli</taxon>
        <taxon>Bacillales</taxon>
        <taxon>Bacillaceae</taxon>
        <taxon>Fervidibacillus</taxon>
    </lineage>
</organism>
<evidence type="ECO:0000256" key="2">
    <source>
        <dbReference type="ARBA" id="ARBA00021483"/>
    </source>
</evidence>
<evidence type="ECO:0000259" key="5">
    <source>
        <dbReference type="PROSITE" id="PS50851"/>
    </source>
</evidence>
<keyword evidence="7" id="KW-1185">Reference proteome</keyword>
<feature type="domain" description="CheW-like" evidence="5">
    <location>
        <begin position="9"/>
        <end position="149"/>
    </location>
</feature>
<dbReference type="PANTHER" id="PTHR22617:SF23">
    <property type="entry name" value="CHEMOTAXIS PROTEIN CHEW"/>
    <property type="match status" value="1"/>
</dbReference>
<gene>
    <name evidence="6" type="ORF">OE104_05305</name>
</gene>
<evidence type="ECO:0000313" key="7">
    <source>
        <dbReference type="Proteomes" id="UP001164718"/>
    </source>
</evidence>
<dbReference type="RefSeq" id="WP_275418537.1">
    <property type="nucleotide sequence ID" value="NZ_CP106878.1"/>
</dbReference>
<dbReference type="SUPFAM" id="SSF50341">
    <property type="entry name" value="CheW-like"/>
    <property type="match status" value="1"/>
</dbReference>
<dbReference type="GO" id="GO:0006935">
    <property type="term" value="P:chemotaxis"/>
    <property type="evidence" value="ECO:0007669"/>
    <property type="project" value="UniProtKB-KW"/>
</dbReference>